<sequence length="430" mass="50021">MSKKRKKTNTSQVRKRDNSPHNNPVLKKKYLKILERICYQTDCETAFKLLSKDEKSNAFGHRVYIGSIKFKNKKAVSKDALEFFTKYVQDFYADSIYKLQPDREVELTNFEILAGLQFLTSFDNLTGERKNQLQIAFTPMRLKLGTLQEAIKTIIFHYTITANGTNIFNDTLYNLKFDFKVKEYPTLGMHYFSTLEAVPCRSGNYIENGKLRKVFQLGYLDYGFTMNWVSVPVKSLQGVYRGDKKELPLCIQNHAYNRLLERLKPLSGMDIIHQLSYTLQTSLKIEIYKGNILIPYFHINLKCGYFLGVINKDRLIIKTFLFLTHHYTPEGDKLEKVLGLSKEEISYWKIGSLENFFGSNLETNHEMRKAFEDAGISHLFTVQSIGCEKEQRNYNWEALNAYINQGKTELFDEGAEDEMLEELVEEGLDE</sequence>
<dbReference type="AlphaFoldDB" id="A0A2N3IBX0"/>
<evidence type="ECO:0000313" key="2">
    <source>
        <dbReference type="EMBL" id="PKQ67775.1"/>
    </source>
</evidence>
<name>A0A2N3IBX0_9BACT</name>
<keyword evidence="3" id="KW-1185">Reference proteome</keyword>
<feature type="region of interest" description="Disordered" evidence="1">
    <location>
        <begin position="1"/>
        <end position="24"/>
    </location>
</feature>
<reference evidence="2 3" key="1">
    <citation type="journal article" date="2017" name="Front. Microbiol.">
        <title>Labilibaculum manganireducens gen. nov., sp. nov. and Labilibaculum filiforme sp. nov., Novel Bacteroidetes Isolated from Subsurface Sediments of the Baltic Sea.</title>
        <authorList>
            <person name="Vandieken V."/>
            <person name="Marshall I.P."/>
            <person name="Niemann H."/>
            <person name="Engelen B."/>
            <person name="Cypionka H."/>
        </authorList>
    </citation>
    <scope>NUCLEOTIDE SEQUENCE [LARGE SCALE GENOMIC DNA]</scope>
    <source>
        <strain evidence="2 3">59.10-2M</strain>
    </source>
</reference>
<dbReference type="EMBL" id="MVDE01000007">
    <property type="protein sequence ID" value="PKQ67775.1"/>
    <property type="molecule type" value="Genomic_DNA"/>
</dbReference>
<evidence type="ECO:0000313" key="3">
    <source>
        <dbReference type="Proteomes" id="UP000233618"/>
    </source>
</evidence>
<accession>A0A2N3IBX0</accession>
<organism evidence="2 3">
    <name type="scientific">Labilibaculum manganireducens</name>
    <dbReference type="NCBI Taxonomy" id="1940525"/>
    <lineage>
        <taxon>Bacteria</taxon>
        <taxon>Pseudomonadati</taxon>
        <taxon>Bacteroidota</taxon>
        <taxon>Bacteroidia</taxon>
        <taxon>Marinilabiliales</taxon>
        <taxon>Marinifilaceae</taxon>
        <taxon>Labilibaculum</taxon>
    </lineage>
</organism>
<protein>
    <submittedName>
        <fullName evidence="2">Uncharacterized protein</fullName>
    </submittedName>
</protein>
<proteinExistence type="predicted"/>
<gene>
    <name evidence="2" type="ORF">BZG01_06915</name>
</gene>
<comment type="caution">
    <text evidence="2">The sequence shown here is derived from an EMBL/GenBank/DDBJ whole genome shotgun (WGS) entry which is preliminary data.</text>
</comment>
<evidence type="ECO:0000256" key="1">
    <source>
        <dbReference type="SAM" id="MobiDB-lite"/>
    </source>
</evidence>
<dbReference type="RefSeq" id="WP_101309085.1">
    <property type="nucleotide sequence ID" value="NZ_MVDE01000007.1"/>
</dbReference>
<dbReference type="Proteomes" id="UP000233618">
    <property type="component" value="Unassembled WGS sequence"/>
</dbReference>